<evidence type="ECO:0000256" key="1">
    <source>
        <dbReference type="ARBA" id="ARBA00023016"/>
    </source>
</evidence>
<dbReference type="SUPFAM" id="SSF49764">
    <property type="entry name" value="HSP20-like chaperones"/>
    <property type="match status" value="1"/>
</dbReference>
<reference evidence="5" key="1">
    <citation type="submission" date="2021-03" db="EMBL/GenBank/DDBJ databases">
        <title>Evolutionary innovations through gain and loss of genes in the ectomycorrhizal Boletales.</title>
        <authorList>
            <person name="Wu G."/>
            <person name="Miyauchi S."/>
            <person name="Morin E."/>
            <person name="Yang Z.-L."/>
            <person name="Xu J."/>
            <person name="Martin F.M."/>
        </authorList>
    </citation>
    <scope>NUCLEOTIDE SEQUENCE</scope>
    <source>
        <strain evidence="5">BR01</strain>
    </source>
</reference>
<dbReference type="AlphaFoldDB" id="A0A8I2YEK0"/>
<dbReference type="InterPro" id="IPR031107">
    <property type="entry name" value="Small_HSP"/>
</dbReference>
<dbReference type="InterPro" id="IPR008978">
    <property type="entry name" value="HSP20-like_chaperone"/>
</dbReference>
<dbReference type="OrthoDB" id="1431247at2759"/>
<evidence type="ECO:0000313" key="5">
    <source>
        <dbReference type="EMBL" id="KAG6370524.1"/>
    </source>
</evidence>
<dbReference type="Gene3D" id="2.60.40.790">
    <property type="match status" value="1"/>
</dbReference>
<keyword evidence="6" id="KW-1185">Reference proteome</keyword>
<comment type="similarity">
    <text evidence="2 3">Belongs to the small heat shock protein (HSP20) family.</text>
</comment>
<dbReference type="InterPro" id="IPR002068">
    <property type="entry name" value="A-crystallin/Hsp20_dom"/>
</dbReference>
<dbReference type="EMBL" id="JAGFBS010000048">
    <property type="protein sequence ID" value="KAG6370524.1"/>
    <property type="molecule type" value="Genomic_DNA"/>
</dbReference>
<dbReference type="Proteomes" id="UP000683000">
    <property type="component" value="Unassembled WGS sequence"/>
</dbReference>
<evidence type="ECO:0000259" key="4">
    <source>
        <dbReference type="PROSITE" id="PS01031"/>
    </source>
</evidence>
<sequence>MNSRKRPRKATPSWARYSAGIFSDDDESLAVSEAIPTYSPRMNMYENTESNMVTITFELPGLKRDHVAIHLLHNELTIWGELMDQSPQGEGKYSHREIPHGKFHRSLKIPLGTRPEDLKARMEDGLLTLTYPEVPPHVEPHRIPIA</sequence>
<evidence type="ECO:0000256" key="3">
    <source>
        <dbReference type="RuleBase" id="RU003616"/>
    </source>
</evidence>
<accession>A0A8I2YEK0</accession>
<dbReference type="Pfam" id="PF00011">
    <property type="entry name" value="HSP20"/>
    <property type="match status" value="1"/>
</dbReference>
<evidence type="ECO:0000256" key="2">
    <source>
        <dbReference type="PROSITE-ProRule" id="PRU00285"/>
    </source>
</evidence>
<protein>
    <submittedName>
        <fullName evidence="5">HSP20-like chaperone</fullName>
    </submittedName>
</protein>
<name>A0A8I2YEK0_9AGAM</name>
<proteinExistence type="inferred from homology"/>
<evidence type="ECO:0000313" key="6">
    <source>
        <dbReference type="Proteomes" id="UP000683000"/>
    </source>
</evidence>
<dbReference type="PROSITE" id="PS01031">
    <property type="entry name" value="SHSP"/>
    <property type="match status" value="1"/>
</dbReference>
<keyword evidence="1" id="KW-0346">Stress response</keyword>
<dbReference type="PANTHER" id="PTHR11527">
    <property type="entry name" value="HEAT-SHOCK PROTEIN 20 FAMILY MEMBER"/>
    <property type="match status" value="1"/>
</dbReference>
<organism evidence="5 6">
    <name type="scientific">Boletus reticuloceps</name>
    <dbReference type="NCBI Taxonomy" id="495285"/>
    <lineage>
        <taxon>Eukaryota</taxon>
        <taxon>Fungi</taxon>
        <taxon>Dikarya</taxon>
        <taxon>Basidiomycota</taxon>
        <taxon>Agaricomycotina</taxon>
        <taxon>Agaricomycetes</taxon>
        <taxon>Agaricomycetidae</taxon>
        <taxon>Boletales</taxon>
        <taxon>Boletineae</taxon>
        <taxon>Boletaceae</taxon>
        <taxon>Boletoideae</taxon>
        <taxon>Boletus</taxon>
    </lineage>
</organism>
<feature type="domain" description="SHSP" evidence="4">
    <location>
        <begin position="33"/>
        <end position="146"/>
    </location>
</feature>
<comment type="caution">
    <text evidence="5">The sequence shown here is derived from an EMBL/GenBank/DDBJ whole genome shotgun (WGS) entry which is preliminary data.</text>
</comment>
<gene>
    <name evidence="5" type="ORF">JVT61DRAFT_11306</name>
</gene>
<dbReference type="CDD" id="cd06464">
    <property type="entry name" value="ACD_sHsps-like"/>
    <property type="match status" value="1"/>
</dbReference>